<dbReference type="EMBL" id="JAUYZG010000005">
    <property type="protein sequence ID" value="KAK2906821.1"/>
    <property type="molecule type" value="Genomic_DNA"/>
</dbReference>
<organism evidence="2 3">
    <name type="scientific">Cirrhinus molitorella</name>
    <name type="common">mud carp</name>
    <dbReference type="NCBI Taxonomy" id="172907"/>
    <lineage>
        <taxon>Eukaryota</taxon>
        <taxon>Metazoa</taxon>
        <taxon>Chordata</taxon>
        <taxon>Craniata</taxon>
        <taxon>Vertebrata</taxon>
        <taxon>Euteleostomi</taxon>
        <taxon>Actinopterygii</taxon>
        <taxon>Neopterygii</taxon>
        <taxon>Teleostei</taxon>
        <taxon>Ostariophysi</taxon>
        <taxon>Cypriniformes</taxon>
        <taxon>Cyprinidae</taxon>
        <taxon>Labeoninae</taxon>
        <taxon>Labeonini</taxon>
        <taxon>Cirrhinus</taxon>
    </lineage>
</organism>
<gene>
    <name evidence="2" type="ORF">Q8A67_005806</name>
</gene>
<protein>
    <submittedName>
        <fullName evidence="2">Uncharacterized protein</fullName>
    </submittedName>
</protein>
<name>A0AA88U2I0_9TELE</name>
<comment type="caution">
    <text evidence="2">The sequence shown here is derived from an EMBL/GenBank/DDBJ whole genome shotgun (WGS) entry which is preliminary data.</text>
</comment>
<evidence type="ECO:0000313" key="2">
    <source>
        <dbReference type="EMBL" id="KAK2906821.1"/>
    </source>
</evidence>
<proteinExistence type="predicted"/>
<keyword evidence="3" id="KW-1185">Reference proteome</keyword>
<accession>A0AA88U2I0</accession>
<reference evidence="2" key="1">
    <citation type="submission" date="2023-08" db="EMBL/GenBank/DDBJ databases">
        <title>Chromosome-level Genome Assembly of mud carp (Cirrhinus molitorella).</title>
        <authorList>
            <person name="Liu H."/>
        </authorList>
    </citation>
    <scope>NUCLEOTIDE SEQUENCE</scope>
    <source>
        <strain evidence="2">Prfri</strain>
        <tissue evidence="2">Muscle</tissue>
    </source>
</reference>
<sequence length="178" mass="19450">MALGRYANAPRSDGGEQSCTERAPFDGTRAAMETNDVSRAADHERQAVVALIVPTSQKEMKRRMLPTSVLHIHVTTLTLFQKRCSASAPERPSRLSVKRVQLSLTDATVSEGDAERVREPWLGDPTRALVTGVMGLLLPPVRLSVRPAASRGPRVLRSLRFQPSPENSTAGGDFRSCF</sequence>
<evidence type="ECO:0000256" key="1">
    <source>
        <dbReference type="SAM" id="MobiDB-lite"/>
    </source>
</evidence>
<dbReference type="Proteomes" id="UP001187343">
    <property type="component" value="Unassembled WGS sequence"/>
</dbReference>
<dbReference type="AlphaFoldDB" id="A0AA88U2I0"/>
<evidence type="ECO:0000313" key="3">
    <source>
        <dbReference type="Proteomes" id="UP001187343"/>
    </source>
</evidence>
<feature type="region of interest" description="Disordered" evidence="1">
    <location>
        <begin position="1"/>
        <end position="28"/>
    </location>
</feature>